<evidence type="ECO:0000313" key="3">
    <source>
        <dbReference type="Proteomes" id="UP000266723"/>
    </source>
</evidence>
<protein>
    <submittedName>
        <fullName evidence="2">Uncharacterized protein</fullName>
    </submittedName>
</protein>
<organism evidence="2 3">
    <name type="scientific">Brassica cretica</name>
    <name type="common">Mustard</name>
    <dbReference type="NCBI Taxonomy" id="69181"/>
    <lineage>
        <taxon>Eukaryota</taxon>
        <taxon>Viridiplantae</taxon>
        <taxon>Streptophyta</taxon>
        <taxon>Embryophyta</taxon>
        <taxon>Tracheophyta</taxon>
        <taxon>Spermatophyta</taxon>
        <taxon>Magnoliopsida</taxon>
        <taxon>eudicotyledons</taxon>
        <taxon>Gunneridae</taxon>
        <taxon>Pentapetalae</taxon>
        <taxon>rosids</taxon>
        <taxon>malvids</taxon>
        <taxon>Brassicales</taxon>
        <taxon>Brassicaceae</taxon>
        <taxon>Brassiceae</taxon>
        <taxon>Brassica</taxon>
    </lineage>
</organism>
<feature type="compositionally biased region" description="Basic and acidic residues" evidence="1">
    <location>
        <begin position="15"/>
        <end position="29"/>
    </location>
</feature>
<keyword evidence="3" id="KW-1185">Reference proteome</keyword>
<feature type="region of interest" description="Disordered" evidence="1">
    <location>
        <begin position="1"/>
        <end position="30"/>
    </location>
</feature>
<dbReference type="EMBL" id="QGKV02000299">
    <property type="protein sequence ID" value="KAF3596967.1"/>
    <property type="molecule type" value="Genomic_DNA"/>
</dbReference>
<feature type="compositionally biased region" description="Polar residues" evidence="1">
    <location>
        <begin position="1"/>
        <end position="12"/>
    </location>
</feature>
<evidence type="ECO:0000313" key="2">
    <source>
        <dbReference type="EMBL" id="KAF3596967.1"/>
    </source>
</evidence>
<accession>A0ABQ7EJ08</accession>
<reference evidence="2 3" key="1">
    <citation type="journal article" date="2020" name="BMC Genomics">
        <title>Intraspecific diversification of the crop wild relative Brassica cretica Lam. using demographic model selection.</title>
        <authorList>
            <person name="Kioukis A."/>
            <person name="Michalopoulou V.A."/>
            <person name="Briers L."/>
            <person name="Pirintsos S."/>
            <person name="Studholme D.J."/>
            <person name="Pavlidis P."/>
            <person name="Sarris P.F."/>
        </authorList>
    </citation>
    <scope>NUCLEOTIDE SEQUENCE [LARGE SCALE GENOMIC DNA]</scope>
    <source>
        <strain evidence="3">cv. PFS-1207/04</strain>
    </source>
</reference>
<dbReference type="Proteomes" id="UP000266723">
    <property type="component" value="Unassembled WGS sequence"/>
</dbReference>
<comment type="caution">
    <text evidence="2">The sequence shown here is derived from an EMBL/GenBank/DDBJ whole genome shotgun (WGS) entry which is preliminary data.</text>
</comment>
<proteinExistence type="predicted"/>
<evidence type="ECO:0000256" key="1">
    <source>
        <dbReference type="SAM" id="MobiDB-lite"/>
    </source>
</evidence>
<name>A0ABQ7EJ08_BRACR</name>
<sequence>MDTGQTGSQLASAGTKEEMRRIPADDGDRMKKKCSLGAVFNQIQINHQIDVSRRKYNREEEAIRDNRGETIERRICRKRQSNITGIISVISRRQTPLEFDAESKAGRLSPEEKG</sequence>
<gene>
    <name evidence="2" type="ORF">DY000_02027376</name>
</gene>